<name>I7M883_TETTS</name>
<feature type="region of interest" description="Disordered" evidence="7">
    <location>
        <begin position="159"/>
        <end position="198"/>
    </location>
</feature>
<dbReference type="GO" id="GO:0016020">
    <property type="term" value="C:membrane"/>
    <property type="evidence" value="ECO:0007669"/>
    <property type="project" value="UniProtKB-SubCell"/>
</dbReference>
<evidence type="ECO:0000256" key="2">
    <source>
        <dbReference type="ARBA" id="ARBA00009190"/>
    </source>
</evidence>
<feature type="transmembrane region" description="Helical" evidence="6">
    <location>
        <begin position="274"/>
        <end position="294"/>
    </location>
</feature>
<evidence type="ECO:0000313" key="9">
    <source>
        <dbReference type="Proteomes" id="UP000009168"/>
    </source>
</evidence>
<comment type="subcellular location">
    <subcellularLocation>
        <location evidence="1 6">Membrane</location>
        <topology evidence="1 6">Multi-pass membrane protein</topology>
    </subcellularLocation>
</comment>
<feature type="chain" id="PRO_5003712263" description="GDT1 family protein" evidence="6">
    <location>
        <begin position="20"/>
        <end position="296"/>
    </location>
</feature>
<dbReference type="Proteomes" id="UP000009168">
    <property type="component" value="Unassembled WGS sequence"/>
</dbReference>
<evidence type="ECO:0000256" key="7">
    <source>
        <dbReference type="SAM" id="MobiDB-lite"/>
    </source>
</evidence>
<evidence type="ECO:0000256" key="5">
    <source>
        <dbReference type="ARBA" id="ARBA00023136"/>
    </source>
</evidence>
<keyword evidence="4 6" id="KW-1133">Transmembrane helix</keyword>
<keyword evidence="3 6" id="KW-0812">Transmembrane</keyword>
<dbReference type="AlphaFoldDB" id="I7M883"/>
<comment type="similarity">
    <text evidence="2 6">Belongs to the GDT1 family.</text>
</comment>
<keyword evidence="6" id="KW-0732">Signal</keyword>
<dbReference type="PANTHER" id="PTHR12608">
    <property type="entry name" value="TRANSMEMBRANE PROTEIN HTP-1 RELATED"/>
    <property type="match status" value="1"/>
</dbReference>
<feature type="compositionally biased region" description="Basic and acidic residues" evidence="7">
    <location>
        <begin position="162"/>
        <end position="178"/>
    </location>
</feature>
<dbReference type="EMBL" id="GG662666">
    <property type="protein sequence ID" value="EAR97356.1"/>
    <property type="molecule type" value="Genomic_DNA"/>
</dbReference>
<dbReference type="InterPro" id="IPR001727">
    <property type="entry name" value="GDT1-like"/>
</dbReference>
<evidence type="ECO:0000256" key="3">
    <source>
        <dbReference type="ARBA" id="ARBA00022692"/>
    </source>
</evidence>
<dbReference type="SUPFAM" id="SSF103473">
    <property type="entry name" value="MFS general substrate transporter"/>
    <property type="match status" value="1"/>
</dbReference>
<dbReference type="HOGENOM" id="CLU_040186_0_2_1"/>
<feature type="transmembrane region" description="Helical" evidence="6">
    <location>
        <begin position="240"/>
        <end position="262"/>
    </location>
</feature>
<feature type="compositionally biased region" description="Low complexity" evidence="7">
    <location>
        <begin position="180"/>
        <end position="189"/>
    </location>
</feature>
<feature type="transmembrane region" description="Helical" evidence="6">
    <location>
        <begin position="203"/>
        <end position="220"/>
    </location>
</feature>
<dbReference type="RefSeq" id="XP_001017601.1">
    <property type="nucleotide sequence ID" value="XM_001017601.1"/>
</dbReference>
<feature type="signal peptide" evidence="6">
    <location>
        <begin position="1"/>
        <end position="19"/>
    </location>
</feature>
<reference evidence="9" key="1">
    <citation type="journal article" date="2006" name="PLoS Biol.">
        <title>Macronuclear genome sequence of the ciliate Tetrahymena thermophila, a model eukaryote.</title>
        <authorList>
            <person name="Eisen J.A."/>
            <person name="Coyne R.S."/>
            <person name="Wu M."/>
            <person name="Wu D."/>
            <person name="Thiagarajan M."/>
            <person name="Wortman J.R."/>
            <person name="Badger J.H."/>
            <person name="Ren Q."/>
            <person name="Amedeo P."/>
            <person name="Jones K.M."/>
            <person name="Tallon L.J."/>
            <person name="Delcher A.L."/>
            <person name="Salzberg S.L."/>
            <person name="Silva J.C."/>
            <person name="Haas B.J."/>
            <person name="Majoros W.H."/>
            <person name="Farzad M."/>
            <person name="Carlton J.M."/>
            <person name="Smith R.K. Jr."/>
            <person name="Garg J."/>
            <person name="Pearlman R.E."/>
            <person name="Karrer K.M."/>
            <person name="Sun L."/>
            <person name="Manning G."/>
            <person name="Elde N.C."/>
            <person name="Turkewitz A.P."/>
            <person name="Asai D.J."/>
            <person name="Wilkes D.E."/>
            <person name="Wang Y."/>
            <person name="Cai H."/>
            <person name="Collins K."/>
            <person name="Stewart B.A."/>
            <person name="Lee S.R."/>
            <person name="Wilamowska K."/>
            <person name="Weinberg Z."/>
            <person name="Ruzzo W.L."/>
            <person name="Wloga D."/>
            <person name="Gaertig J."/>
            <person name="Frankel J."/>
            <person name="Tsao C.-C."/>
            <person name="Gorovsky M.A."/>
            <person name="Keeling P.J."/>
            <person name="Waller R.F."/>
            <person name="Patron N.J."/>
            <person name="Cherry J.M."/>
            <person name="Stover N.A."/>
            <person name="Krieger C.J."/>
            <person name="del Toro C."/>
            <person name="Ryder H.F."/>
            <person name="Williamson S.C."/>
            <person name="Barbeau R.A."/>
            <person name="Hamilton E.P."/>
            <person name="Orias E."/>
        </authorList>
    </citation>
    <scope>NUCLEOTIDE SEQUENCE [LARGE SCALE GENOMIC DNA]</scope>
    <source>
        <strain evidence="9">SB210</strain>
    </source>
</reference>
<proteinExistence type="inferred from homology"/>
<keyword evidence="9" id="KW-1185">Reference proteome</keyword>
<dbReference type="OrthoDB" id="442680at2759"/>
<dbReference type="OMA" id="ILGHAIC"/>
<evidence type="ECO:0000313" key="8">
    <source>
        <dbReference type="EMBL" id="EAR97356.1"/>
    </source>
</evidence>
<evidence type="ECO:0000256" key="1">
    <source>
        <dbReference type="ARBA" id="ARBA00004141"/>
    </source>
</evidence>
<evidence type="ECO:0000256" key="6">
    <source>
        <dbReference type="RuleBase" id="RU365102"/>
    </source>
</evidence>
<gene>
    <name evidence="8" type="ORF">TTHERM_00338370</name>
</gene>
<sequence>MKVLYILIISFLLLSSINTKEPNNEKGNSSEKSLLNSFNDDQILQSHGSFIGSFISTSVSEIGDKTFIMTAILSSKYNRFWVFVGSVGSMLIMTLISCLLGSLTEYFIPLVYVKFISSALFLIFGLKMLYEVYTDTVDDEDDEAEEEVEELEKRLSKIVTKPKTETDQNNDLKEKSTSDKQQNNQANSQENEKKKKKKQIKGIAAPGYVIAMQTFVSNFFGEWGDKSQISTIAISASYDFVFVFLGTVVGQIFCILLALIGGQVLAKQFSEKTMALLGGILFIIFSFITLYTTLNK</sequence>
<feature type="transmembrane region" description="Helical" evidence="6">
    <location>
        <begin position="106"/>
        <end position="126"/>
    </location>
</feature>
<protein>
    <recommendedName>
        <fullName evidence="6">GDT1 family protein</fullName>
    </recommendedName>
</protein>
<organism evidence="8 9">
    <name type="scientific">Tetrahymena thermophila (strain SB210)</name>
    <dbReference type="NCBI Taxonomy" id="312017"/>
    <lineage>
        <taxon>Eukaryota</taxon>
        <taxon>Sar</taxon>
        <taxon>Alveolata</taxon>
        <taxon>Ciliophora</taxon>
        <taxon>Intramacronucleata</taxon>
        <taxon>Oligohymenophorea</taxon>
        <taxon>Hymenostomatida</taxon>
        <taxon>Tetrahymenina</taxon>
        <taxon>Tetrahymenidae</taxon>
        <taxon>Tetrahymena</taxon>
    </lineage>
</organism>
<evidence type="ECO:0000256" key="4">
    <source>
        <dbReference type="ARBA" id="ARBA00022989"/>
    </source>
</evidence>
<keyword evidence="5 6" id="KW-0472">Membrane</keyword>
<feature type="transmembrane region" description="Helical" evidence="6">
    <location>
        <begin position="80"/>
        <end position="100"/>
    </location>
</feature>
<dbReference type="KEGG" id="tet:TTHERM_00338370"/>
<dbReference type="GeneID" id="7840871"/>
<accession>I7M883</accession>
<dbReference type="Pfam" id="PF01169">
    <property type="entry name" value="GDT1"/>
    <property type="match status" value="2"/>
</dbReference>
<dbReference type="eggNOG" id="KOG2881">
    <property type="taxonomic scope" value="Eukaryota"/>
</dbReference>
<dbReference type="InParanoid" id="I7M883"/>
<dbReference type="PANTHER" id="PTHR12608:SF1">
    <property type="entry name" value="TRANSMEMBRANE PROTEIN 165"/>
    <property type="match status" value="1"/>
</dbReference>
<dbReference type="InterPro" id="IPR036259">
    <property type="entry name" value="MFS_trans_sf"/>
</dbReference>
<dbReference type="GO" id="GO:0046873">
    <property type="term" value="F:metal ion transmembrane transporter activity"/>
    <property type="evidence" value="ECO:0007669"/>
    <property type="project" value="InterPro"/>
</dbReference>